<evidence type="ECO:0000313" key="3">
    <source>
        <dbReference type="EMBL" id="MDA5400274.1"/>
    </source>
</evidence>
<dbReference type="InterPro" id="IPR010839">
    <property type="entry name" value="AtuA_N"/>
</dbReference>
<proteinExistence type="predicted"/>
<protein>
    <submittedName>
        <fullName evidence="3">DUF1446 domain-containing protein</fullName>
    </submittedName>
</protein>
<dbReference type="RefSeq" id="WP_267991730.1">
    <property type="nucleotide sequence ID" value="NZ_JAPJZI010000001.1"/>
</dbReference>
<dbReference type="Pfam" id="PF23544">
    <property type="entry name" value="AtuA_ferredoxin"/>
    <property type="match status" value="1"/>
</dbReference>
<evidence type="ECO:0000313" key="4">
    <source>
        <dbReference type="Proteomes" id="UP001151234"/>
    </source>
</evidence>
<dbReference type="PANTHER" id="PTHR47708:SF2">
    <property type="entry name" value="SI:CH73-132F6.5"/>
    <property type="match status" value="1"/>
</dbReference>
<feature type="domain" description="AtuA-like ferredoxin-fold" evidence="2">
    <location>
        <begin position="482"/>
        <end position="579"/>
    </location>
</feature>
<dbReference type="Pfam" id="PF07287">
    <property type="entry name" value="AtuA"/>
    <property type="match status" value="1"/>
</dbReference>
<gene>
    <name evidence="3" type="ORF">OQ273_16975</name>
</gene>
<dbReference type="InterPro" id="IPR056362">
    <property type="entry name" value="AtuA-like_ferredoxin_dom"/>
</dbReference>
<organism evidence="3 4">
    <name type="scientific">Hoeflea prorocentri</name>
    <dbReference type="NCBI Taxonomy" id="1922333"/>
    <lineage>
        <taxon>Bacteria</taxon>
        <taxon>Pseudomonadati</taxon>
        <taxon>Pseudomonadota</taxon>
        <taxon>Alphaproteobacteria</taxon>
        <taxon>Hyphomicrobiales</taxon>
        <taxon>Rhizobiaceae</taxon>
        <taxon>Hoeflea</taxon>
    </lineage>
</organism>
<reference evidence="3" key="1">
    <citation type="submission" date="2022-11" db="EMBL/GenBank/DDBJ databases">
        <title>Draft genome sequence of Hoeflea poritis E7-10 and Hoeflea prorocentri PM5-8, separated from scleractinian coral Porites lutea and marine dinoflagellate.</title>
        <authorList>
            <person name="Zhang G."/>
            <person name="Wei Q."/>
            <person name="Cai L."/>
        </authorList>
    </citation>
    <scope>NUCLEOTIDE SEQUENCE</scope>
    <source>
        <strain evidence="3">PM5-8</strain>
    </source>
</reference>
<dbReference type="Proteomes" id="UP001151234">
    <property type="component" value="Unassembled WGS sequence"/>
</dbReference>
<sequence>MANKPLIIGGASGFWGEAPHATGQLLTHPGLQYLVYDYLAEITMSIMARARLKDPSLGFANDFVSDAIAPHIGALSDRGVKVLSNAGGVNPAACADALRAAIDKAGVDLKIAVVEGDDLMDRAEMFAESREMFTGVPFPAAKSVASVNAYLGALPVVAALDAGADIVITGRCADSALALAACMHHFGWSPDDHDLLAAGSLAGHLLECGPQATGGNFTDWEQSGDLADIGYPIAEVEADGTFDIVKPAATTGIVSPGSVGEQMLYEIGDPQGYVLPDVICDFSEVTLTQTAADRVHVAGVKGRPPTGRLKVSATHMDGYRAGQVLQFNGRNAREKAVAFVNAALKRTRGTLERLGAPDFAETSVELFGGVPKNGRTEEISVKAAVRHADARAVGLFLKEMTGTALATPPGLHFFTGAGRPRPSPVVRLFSFLIDADKVPVSIHLDGRDIASDVAIPARREDNAPARPAISISEDVNEPVSCRLEDLAFARSGDKGDDANIGVIARQPEFLPWIWRALDEETIAATFAPNLKGGVERFFLPGIHAMNILMHNALGGGGVASLRNDAQAKAFAQTLLALPVELPAALADRIAKEDH</sequence>
<dbReference type="PANTHER" id="PTHR47708">
    <property type="match status" value="1"/>
</dbReference>
<accession>A0A9X3UNH3</accession>
<dbReference type="AlphaFoldDB" id="A0A9X3UNH3"/>
<evidence type="ECO:0000259" key="2">
    <source>
        <dbReference type="Pfam" id="PF23544"/>
    </source>
</evidence>
<comment type="caution">
    <text evidence="3">The sequence shown here is derived from an EMBL/GenBank/DDBJ whole genome shotgun (WGS) entry which is preliminary data.</text>
</comment>
<name>A0A9X3UNH3_9HYPH</name>
<keyword evidence="4" id="KW-1185">Reference proteome</keyword>
<feature type="domain" description="Acyclic terpene utilisation N-terminal" evidence="1">
    <location>
        <begin position="7"/>
        <end position="444"/>
    </location>
</feature>
<dbReference type="EMBL" id="JAPJZI010000001">
    <property type="protein sequence ID" value="MDA5400274.1"/>
    <property type="molecule type" value="Genomic_DNA"/>
</dbReference>
<evidence type="ECO:0000259" key="1">
    <source>
        <dbReference type="Pfam" id="PF07287"/>
    </source>
</evidence>